<dbReference type="Proteomes" id="UP001168146">
    <property type="component" value="Unassembled WGS sequence"/>
</dbReference>
<dbReference type="Pfam" id="PF02627">
    <property type="entry name" value="CMD"/>
    <property type="match status" value="1"/>
</dbReference>
<accession>A0A4U0UKU5</accession>
<dbReference type="PANTHER" id="PTHR33570:SF2">
    <property type="entry name" value="CARBOXYMUCONOLACTONE DECARBOXYLASE-LIKE DOMAIN-CONTAINING PROTEIN"/>
    <property type="match status" value="1"/>
</dbReference>
<evidence type="ECO:0000313" key="6">
    <source>
        <dbReference type="Proteomes" id="UP000310066"/>
    </source>
</evidence>
<evidence type="ECO:0000313" key="4">
    <source>
        <dbReference type="EMBL" id="KAK1010613.1"/>
    </source>
</evidence>
<gene>
    <name evidence="5" type="ORF">B0A54_12126</name>
    <name evidence="3" type="ORF">LTR82_007289</name>
    <name evidence="4" type="ORF">LTR91_002448</name>
</gene>
<reference evidence="5 6" key="1">
    <citation type="submission" date="2017-03" db="EMBL/GenBank/DDBJ databases">
        <title>Genomes of endolithic fungi from Antarctica.</title>
        <authorList>
            <person name="Coleine C."/>
            <person name="Masonjones S."/>
            <person name="Stajich J.E."/>
        </authorList>
    </citation>
    <scope>NUCLEOTIDE SEQUENCE [LARGE SCALE GENOMIC DNA]</scope>
    <source>
        <strain evidence="5 6">CCFEE 5311</strain>
    </source>
</reference>
<dbReference type="InterPro" id="IPR003779">
    <property type="entry name" value="CMD-like"/>
</dbReference>
<evidence type="ECO:0000313" key="3">
    <source>
        <dbReference type="EMBL" id="KAK0321803.1"/>
    </source>
</evidence>
<dbReference type="SUPFAM" id="SSF69118">
    <property type="entry name" value="AhpD-like"/>
    <property type="match status" value="1"/>
</dbReference>
<evidence type="ECO:0000313" key="5">
    <source>
        <dbReference type="EMBL" id="TKA35466.1"/>
    </source>
</evidence>
<sequence length="163" mass="18202">MAVNYTPEEVQKAREVIRNEGIKMRYKVAGKEYVDRALKAANNDFARSMQEYVSEACWGSIWTRPGLELKTRSLLNLAMLCALNRSAELATHCKGALTNGASEVEIREVILQAACYCGMPAGMEGFRVTGKAIEEWKKEQEAKGTGVEEHTDIGLDQRLKDDE</sequence>
<dbReference type="Proteomes" id="UP001175353">
    <property type="component" value="Unassembled WGS sequence"/>
</dbReference>
<reference evidence="4" key="3">
    <citation type="submission" date="2023-06" db="EMBL/GenBank/DDBJ databases">
        <title>Black Yeasts Isolated from many extreme environments.</title>
        <authorList>
            <person name="Coleine C."/>
            <person name="Stajich J.E."/>
            <person name="Selbmann L."/>
        </authorList>
    </citation>
    <scope>NUCLEOTIDE SEQUENCE</scope>
    <source>
        <strain evidence="4">CCFEE 5200</strain>
    </source>
</reference>
<organism evidence="5 6">
    <name type="scientific">Friedmanniomyces endolithicus</name>
    <dbReference type="NCBI Taxonomy" id="329885"/>
    <lineage>
        <taxon>Eukaryota</taxon>
        <taxon>Fungi</taxon>
        <taxon>Dikarya</taxon>
        <taxon>Ascomycota</taxon>
        <taxon>Pezizomycotina</taxon>
        <taxon>Dothideomycetes</taxon>
        <taxon>Dothideomycetidae</taxon>
        <taxon>Mycosphaerellales</taxon>
        <taxon>Teratosphaeriaceae</taxon>
        <taxon>Friedmanniomyces</taxon>
    </lineage>
</organism>
<reference evidence="3" key="2">
    <citation type="submission" date="2021-12" db="EMBL/GenBank/DDBJ databases">
        <title>Black yeast isolated from Biological Soil Crust.</title>
        <authorList>
            <person name="Kurbessoian T."/>
        </authorList>
    </citation>
    <scope>NUCLEOTIDE SEQUENCE</scope>
    <source>
        <strain evidence="3">CCFEE 5208</strain>
    </source>
</reference>
<dbReference type="Gene3D" id="1.20.1290.10">
    <property type="entry name" value="AhpD-like"/>
    <property type="match status" value="1"/>
</dbReference>
<dbReference type="InterPro" id="IPR029032">
    <property type="entry name" value="AhpD-like"/>
</dbReference>
<dbReference type="EMBL" id="JAUJLE010000011">
    <property type="protein sequence ID" value="KAK1010613.1"/>
    <property type="molecule type" value="Genomic_DNA"/>
</dbReference>
<dbReference type="OrthoDB" id="104509at2759"/>
<dbReference type="GO" id="GO:0051920">
    <property type="term" value="F:peroxiredoxin activity"/>
    <property type="evidence" value="ECO:0007669"/>
    <property type="project" value="InterPro"/>
</dbReference>
<dbReference type="InterPro" id="IPR052512">
    <property type="entry name" value="4CMD/NDH-1_regulator"/>
</dbReference>
<comment type="caution">
    <text evidence="5">The sequence shown here is derived from an EMBL/GenBank/DDBJ whole genome shotgun (WGS) entry which is preliminary data.</text>
</comment>
<dbReference type="EMBL" id="JASUXU010000019">
    <property type="protein sequence ID" value="KAK0321803.1"/>
    <property type="molecule type" value="Genomic_DNA"/>
</dbReference>
<feature type="region of interest" description="Disordered" evidence="1">
    <location>
        <begin position="139"/>
        <end position="163"/>
    </location>
</feature>
<name>A0A4U0UKU5_9PEZI</name>
<protein>
    <recommendedName>
        <fullName evidence="2">Carboxymuconolactone decarboxylase-like domain-containing protein</fullName>
    </recommendedName>
</protein>
<evidence type="ECO:0000313" key="7">
    <source>
        <dbReference type="Proteomes" id="UP001175353"/>
    </source>
</evidence>
<dbReference type="STRING" id="329885.A0A4U0UKU5"/>
<evidence type="ECO:0000259" key="2">
    <source>
        <dbReference type="Pfam" id="PF02627"/>
    </source>
</evidence>
<keyword evidence="7" id="KW-1185">Reference proteome</keyword>
<evidence type="ECO:0000256" key="1">
    <source>
        <dbReference type="SAM" id="MobiDB-lite"/>
    </source>
</evidence>
<feature type="domain" description="Carboxymuconolactone decarboxylase-like" evidence="2">
    <location>
        <begin position="49"/>
        <end position="129"/>
    </location>
</feature>
<dbReference type="EMBL" id="NAJP01000069">
    <property type="protein sequence ID" value="TKA35466.1"/>
    <property type="molecule type" value="Genomic_DNA"/>
</dbReference>
<proteinExistence type="predicted"/>
<dbReference type="PANTHER" id="PTHR33570">
    <property type="entry name" value="4-CARBOXYMUCONOLACTONE DECARBOXYLASE FAMILY PROTEIN"/>
    <property type="match status" value="1"/>
</dbReference>
<dbReference type="Proteomes" id="UP000310066">
    <property type="component" value="Unassembled WGS sequence"/>
</dbReference>
<dbReference type="AlphaFoldDB" id="A0A4U0UKU5"/>